<comment type="similarity">
    <text evidence="1">Belongs to the SWC5 family.</text>
</comment>
<feature type="domain" description="BCNT-C" evidence="4">
    <location>
        <begin position="277"/>
        <end position="357"/>
    </location>
</feature>
<evidence type="ECO:0000259" key="4">
    <source>
        <dbReference type="PROSITE" id="PS51279"/>
    </source>
</evidence>
<name>A0A0D2B066_9PEZI</name>
<dbReference type="PANTHER" id="PTHR48407:SF1">
    <property type="entry name" value="CRANIOFACIAL DEVELOPMENT PROTEIN 1"/>
    <property type="match status" value="1"/>
</dbReference>
<evidence type="ECO:0000256" key="3">
    <source>
        <dbReference type="SAM" id="MobiDB-lite"/>
    </source>
</evidence>
<accession>A0A0D2B066</accession>
<feature type="region of interest" description="Disordered" evidence="3">
    <location>
        <begin position="176"/>
        <end position="259"/>
    </location>
</feature>
<dbReference type="STRING" id="253628.A0A0D2B066"/>
<dbReference type="Pfam" id="PF07572">
    <property type="entry name" value="BCNT"/>
    <property type="match status" value="1"/>
</dbReference>
<reference evidence="5 6" key="1">
    <citation type="submission" date="2015-01" db="EMBL/GenBank/DDBJ databases">
        <title>The Genome Sequence of Ochroconis gallopava CBS43764.</title>
        <authorList>
            <consortium name="The Broad Institute Genomics Platform"/>
            <person name="Cuomo C."/>
            <person name="de Hoog S."/>
            <person name="Gorbushina A."/>
            <person name="Stielow B."/>
            <person name="Teixiera M."/>
            <person name="Abouelleil A."/>
            <person name="Chapman S.B."/>
            <person name="Priest M."/>
            <person name="Young S.K."/>
            <person name="Wortman J."/>
            <person name="Nusbaum C."/>
            <person name="Birren B."/>
        </authorList>
    </citation>
    <scope>NUCLEOTIDE SEQUENCE [LARGE SCALE GENOMIC DNA]</scope>
    <source>
        <strain evidence="5 6">CBS 43764</strain>
    </source>
</reference>
<dbReference type="Proteomes" id="UP000053259">
    <property type="component" value="Unassembled WGS sequence"/>
</dbReference>
<dbReference type="FunCoup" id="A0A0D2B066">
    <property type="interactions" value="439"/>
</dbReference>
<dbReference type="AlphaFoldDB" id="A0A0D2B066"/>
<dbReference type="GeneID" id="27311928"/>
<organism evidence="5 6">
    <name type="scientific">Verruconis gallopava</name>
    <dbReference type="NCBI Taxonomy" id="253628"/>
    <lineage>
        <taxon>Eukaryota</taxon>
        <taxon>Fungi</taxon>
        <taxon>Dikarya</taxon>
        <taxon>Ascomycota</taxon>
        <taxon>Pezizomycotina</taxon>
        <taxon>Dothideomycetes</taxon>
        <taxon>Pleosporomycetidae</taxon>
        <taxon>Venturiales</taxon>
        <taxon>Sympoventuriaceae</taxon>
        <taxon>Verruconis</taxon>
    </lineage>
</organism>
<dbReference type="InterPro" id="IPR027124">
    <property type="entry name" value="Swc5/CFDP1/2"/>
</dbReference>
<evidence type="ECO:0000256" key="2">
    <source>
        <dbReference type="ARBA" id="ARBA00019138"/>
    </source>
</evidence>
<dbReference type="HOGENOM" id="CLU_062474_0_0_1"/>
<sequence length="359" mass="40284">MAIEEDEQYNSASDEDFNPDAVSAVEDSSSDEDAAEGRTVANSSRRQGTKRSREKIEIGAELDSGDEATIRERKRRQRRKGKVDETEQSEDSTNVSSDDGGEGGFVRTRAQRRAGKIERRALASTKGATVDVDAMWARLSSMPVGRAPEPESISAEGEDDYVVIKRTTKFAGQITTEERRVLKSSKEARVWFEEQETAQRRKEPEKENKAPDAQPGNQQDIDEPSQAAPSMPLRRPLKRPFRWDPNPTGEVKGLPANLQLRWPRGRLPAATATADPNDTNIASHRALPKLPAAAKLNTVQKSKYDWATYVDENKLAEELDEYSRSKESYAGRTDFLNRLEQKREENRLAARSKLSQVRP</sequence>
<dbReference type="EMBL" id="KN847539">
    <property type="protein sequence ID" value="KIW04764.1"/>
    <property type="molecule type" value="Genomic_DNA"/>
</dbReference>
<dbReference type="VEuPathDB" id="FungiDB:PV09_03955"/>
<feature type="compositionally biased region" description="Acidic residues" evidence="3">
    <location>
        <begin position="1"/>
        <end position="18"/>
    </location>
</feature>
<dbReference type="RefSeq" id="XP_016214633.1">
    <property type="nucleotide sequence ID" value="XM_016357229.1"/>
</dbReference>
<protein>
    <recommendedName>
        <fullName evidence="2">SWR1-complex protein 5</fullName>
    </recommendedName>
</protein>
<dbReference type="GO" id="GO:0000812">
    <property type="term" value="C:Swr1 complex"/>
    <property type="evidence" value="ECO:0007669"/>
    <property type="project" value="TreeGrafter"/>
</dbReference>
<evidence type="ECO:0000313" key="5">
    <source>
        <dbReference type="EMBL" id="KIW04764.1"/>
    </source>
</evidence>
<proteinExistence type="inferred from homology"/>
<keyword evidence="6" id="KW-1185">Reference proteome</keyword>
<dbReference type="PANTHER" id="PTHR48407">
    <property type="entry name" value="CRANIOFACIAL DEVELOPMENT PROTEIN 1"/>
    <property type="match status" value="1"/>
</dbReference>
<gene>
    <name evidence="5" type="ORF">PV09_03955</name>
</gene>
<dbReference type="InParanoid" id="A0A0D2B066"/>
<evidence type="ECO:0000256" key="1">
    <source>
        <dbReference type="ARBA" id="ARBA00010465"/>
    </source>
</evidence>
<dbReference type="PROSITE" id="PS51279">
    <property type="entry name" value="BCNT_C"/>
    <property type="match status" value="1"/>
</dbReference>
<dbReference type="OrthoDB" id="445677at2759"/>
<feature type="compositionally biased region" description="Basic residues" evidence="3">
    <location>
        <begin position="72"/>
        <end position="81"/>
    </location>
</feature>
<evidence type="ECO:0000313" key="6">
    <source>
        <dbReference type="Proteomes" id="UP000053259"/>
    </source>
</evidence>
<dbReference type="InterPro" id="IPR011421">
    <property type="entry name" value="BCNT-C"/>
</dbReference>
<feature type="region of interest" description="Disordered" evidence="3">
    <location>
        <begin position="1"/>
        <end position="129"/>
    </location>
</feature>
<feature type="compositionally biased region" description="Basic and acidic residues" evidence="3">
    <location>
        <begin position="176"/>
        <end position="210"/>
    </location>
</feature>